<organism evidence="2 4">
    <name type="scientific">Mycobacterium gordonae</name>
    <dbReference type="NCBI Taxonomy" id="1778"/>
    <lineage>
        <taxon>Bacteria</taxon>
        <taxon>Bacillati</taxon>
        <taxon>Actinomycetota</taxon>
        <taxon>Actinomycetes</taxon>
        <taxon>Mycobacteriales</taxon>
        <taxon>Mycobacteriaceae</taxon>
        <taxon>Mycobacterium</taxon>
    </lineage>
</organism>
<feature type="transmembrane region" description="Helical" evidence="1">
    <location>
        <begin position="101"/>
        <end position="121"/>
    </location>
</feature>
<evidence type="ECO:0008006" key="6">
    <source>
        <dbReference type="Google" id="ProtNLM"/>
    </source>
</evidence>
<keyword evidence="1" id="KW-0472">Membrane</keyword>
<evidence type="ECO:0000313" key="5">
    <source>
        <dbReference type="Proteomes" id="UP000193928"/>
    </source>
</evidence>
<name>A0A1A6BMK9_MYCGO</name>
<sequence>MAPDSPAPAAPKIVTAGSAVLLAGALTYIGFADPHKADSVYPQCPLKFLTGWNCPACGGLRMTHDLLHGDLMAAATDNVFALVVIPLLAGWIMVRRFNGRSWLPMKTMVTLLIAATAWMVVRNLPGFPLVPTVLSG</sequence>
<reference evidence="2 4" key="2">
    <citation type="submission" date="2016-06" db="EMBL/GenBank/DDBJ databases">
        <authorList>
            <person name="Kjaerup R.B."/>
            <person name="Dalgaard T.S."/>
            <person name="Juul-Madsen H.R."/>
        </authorList>
    </citation>
    <scope>NUCLEOTIDE SEQUENCE [LARGE SCALE GENOMIC DNA]</scope>
    <source>
        <strain evidence="2 4">1245752.6</strain>
    </source>
</reference>
<reference evidence="3 5" key="1">
    <citation type="submission" date="2016-01" db="EMBL/GenBank/DDBJ databases">
        <title>The new phylogeny of the genus Mycobacterium.</title>
        <authorList>
            <person name="Tarcisio F."/>
            <person name="Conor M."/>
            <person name="Antonella G."/>
            <person name="Elisabetta G."/>
            <person name="Giulia F.S."/>
            <person name="Sara T."/>
            <person name="Anna F."/>
            <person name="Clotilde B."/>
            <person name="Roberto B."/>
            <person name="Veronica D.S."/>
            <person name="Fabio R."/>
            <person name="Monica P."/>
            <person name="Olivier J."/>
            <person name="Enrico T."/>
            <person name="Nicola S."/>
        </authorList>
    </citation>
    <scope>NUCLEOTIDE SEQUENCE [LARGE SCALE GENOMIC DNA]</scope>
    <source>
        <strain evidence="3 5">DSM 44160</strain>
    </source>
</reference>
<dbReference type="Proteomes" id="UP000193928">
    <property type="component" value="Unassembled WGS sequence"/>
</dbReference>
<proteinExistence type="predicted"/>
<keyword evidence="1" id="KW-0812">Transmembrane</keyword>
<keyword evidence="5" id="KW-1185">Reference proteome</keyword>
<keyword evidence="1" id="KW-1133">Transmembrane helix</keyword>
<dbReference type="Pfam" id="PF10825">
    <property type="entry name" value="DUF2752"/>
    <property type="match status" value="1"/>
</dbReference>
<comment type="caution">
    <text evidence="2">The sequence shown here is derived from an EMBL/GenBank/DDBJ whole genome shotgun (WGS) entry which is preliminary data.</text>
</comment>
<evidence type="ECO:0000313" key="4">
    <source>
        <dbReference type="Proteomes" id="UP000093757"/>
    </source>
</evidence>
<feature type="transmembrane region" description="Helical" evidence="1">
    <location>
        <begin position="71"/>
        <end position="94"/>
    </location>
</feature>
<dbReference type="EMBL" id="MAEM01000068">
    <property type="protein sequence ID" value="OBS03536.1"/>
    <property type="molecule type" value="Genomic_DNA"/>
</dbReference>
<accession>A0A1A6BMK9</accession>
<evidence type="ECO:0000256" key="1">
    <source>
        <dbReference type="SAM" id="Phobius"/>
    </source>
</evidence>
<dbReference type="AlphaFoldDB" id="A0A1A6BMK9"/>
<feature type="transmembrane region" description="Helical" evidence="1">
    <location>
        <begin position="12"/>
        <end position="31"/>
    </location>
</feature>
<dbReference type="Proteomes" id="UP000093757">
    <property type="component" value="Unassembled WGS sequence"/>
</dbReference>
<dbReference type="EMBL" id="LQOY01000248">
    <property type="protein sequence ID" value="ORV67156.1"/>
    <property type="molecule type" value="Genomic_DNA"/>
</dbReference>
<evidence type="ECO:0000313" key="3">
    <source>
        <dbReference type="EMBL" id="ORV67156.1"/>
    </source>
</evidence>
<dbReference type="InterPro" id="IPR021215">
    <property type="entry name" value="DUF2752"/>
</dbReference>
<dbReference type="OrthoDB" id="5966662at2"/>
<evidence type="ECO:0000313" key="2">
    <source>
        <dbReference type="EMBL" id="OBS03536.1"/>
    </source>
</evidence>
<gene>
    <name evidence="2" type="ORF">A9W98_00870</name>
    <name evidence="3" type="ORF">AWC08_09185</name>
</gene>
<dbReference type="RefSeq" id="WP_065132343.1">
    <property type="nucleotide sequence ID" value="NZ_JACKSU010000076.1"/>
</dbReference>
<protein>
    <recommendedName>
        <fullName evidence="6">DUF2752 domain-containing protein</fullName>
    </recommendedName>
</protein>